<feature type="compositionally biased region" description="Polar residues" evidence="1">
    <location>
        <begin position="1"/>
        <end position="16"/>
    </location>
</feature>
<accession>A0A0E0P7F2</accession>
<dbReference type="HOGENOM" id="CLU_2853757_0_0_1"/>
<evidence type="ECO:0000313" key="3">
    <source>
        <dbReference type="Proteomes" id="UP000008022"/>
    </source>
</evidence>
<evidence type="ECO:0000256" key="1">
    <source>
        <dbReference type="SAM" id="MobiDB-lite"/>
    </source>
</evidence>
<dbReference type="Gramene" id="ORUFI04G08930.1">
    <property type="protein sequence ID" value="ORUFI04G08930.1"/>
    <property type="gene ID" value="ORUFI04G08930"/>
</dbReference>
<reference evidence="3" key="1">
    <citation type="submission" date="2013-06" db="EMBL/GenBank/DDBJ databases">
        <authorList>
            <person name="Zhao Q."/>
        </authorList>
    </citation>
    <scope>NUCLEOTIDE SEQUENCE</scope>
    <source>
        <strain evidence="3">cv. W1943</strain>
    </source>
</reference>
<feature type="region of interest" description="Disordered" evidence="1">
    <location>
        <begin position="1"/>
        <end position="25"/>
    </location>
</feature>
<reference evidence="2" key="2">
    <citation type="submission" date="2015-06" db="UniProtKB">
        <authorList>
            <consortium name="EnsemblPlants"/>
        </authorList>
    </citation>
    <scope>IDENTIFICATION</scope>
</reference>
<sequence length="65" mass="7421">MESKNTIDTASSGAQNQEKDEADLFVTSPLSTMLRDVEELDYNERDYMTFTSNQSNIPKHSHHKS</sequence>
<evidence type="ECO:0000313" key="2">
    <source>
        <dbReference type="EnsemblPlants" id="ORUFI04G08930.1"/>
    </source>
</evidence>
<keyword evidence="3" id="KW-1185">Reference proteome</keyword>
<dbReference type="Proteomes" id="UP000008022">
    <property type="component" value="Unassembled WGS sequence"/>
</dbReference>
<protein>
    <submittedName>
        <fullName evidence="2">Uncharacterized protein</fullName>
    </submittedName>
</protein>
<organism evidence="2 3">
    <name type="scientific">Oryza rufipogon</name>
    <name type="common">Brownbeard rice</name>
    <name type="synonym">Asian wild rice</name>
    <dbReference type="NCBI Taxonomy" id="4529"/>
    <lineage>
        <taxon>Eukaryota</taxon>
        <taxon>Viridiplantae</taxon>
        <taxon>Streptophyta</taxon>
        <taxon>Embryophyta</taxon>
        <taxon>Tracheophyta</taxon>
        <taxon>Spermatophyta</taxon>
        <taxon>Magnoliopsida</taxon>
        <taxon>Liliopsida</taxon>
        <taxon>Poales</taxon>
        <taxon>Poaceae</taxon>
        <taxon>BOP clade</taxon>
        <taxon>Oryzoideae</taxon>
        <taxon>Oryzeae</taxon>
        <taxon>Oryzinae</taxon>
        <taxon>Oryza</taxon>
    </lineage>
</organism>
<name>A0A0E0P7F2_ORYRU</name>
<proteinExistence type="predicted"/>
<dbReference type="EnsemblPlants" id="ORUFI04G08930.1">
    <property type="protein sequence ID" value="ORUFI04G08930.1"/>
    <property type="gene ID" value="ORUFI04G08930"/>
</dbReference>
<dbReference type="AlphaFoldDB" id="A0A0E0P7F2"/>